<dbReference type="PANTHER" id="PTHR12818">
    <property type="entry name" value="TRNA (ADENINE(37)-N6)-METHYLTRANSFERASE"/>
    <property type="match status" value="1"/>
</dbReference>
<evidence type="ECO:0000259" key="3">
    <source>
        <dbReference type="PROSITE" id="PS51668"/>
    </source>
</evidence>
<sequence>MEIRLQSIGTAHTDTRSVPRHWTVSDVEGTLVIDPQYTDGLADISAGQRIIVLFHFHKSAPFTPQWLKQTPPHRNQTSGVFSICSPRRPNPIGLSVVTVSAREENVLHVKGMDMIDGTPILDIKPFIVDESNLPSREDAE</sequence>
<comment type="similarity">
    <text evidence="2">Belongs to the tRNA methyltransferase O family.</text>
</comment>
<dbReference type="Proteomes" id="UP000422108">
    <property type="component" value="Chromosome"/>
</dbReference>
<dbReference type="Gene3D" id="2.40.30.70">
    <property type="entry name" value="YaeB-like"/>
    <property type="match status" value="1"/>
</dbReference>
<feature type="domain" description="TsaA-like" evidence="3">
    <location>
        <begin position="5"/>
        <end position="135"/>
    </location>
</feature>
<dbReference type="EMBL" id="AP021879">
    <property type="protein sequence ID" value="BBO92719.1"/>
    <property type="molecule type" value="Genomic_DNA"/>
</dbReference>
<dbReference type="GO" id="GO:0032259">
    <property type="term" value="P:methylation"/>
    <property type="evidence" value="ECO:0007669"/>
    <property type="project" value="UniProtKB-KW"/>
</dbReference>
<keyword evidence="4" id="KW-0808">Transferase</keyword>
<dbReference type="Pfam" id="PF01980">
    <property type="entry name" value="TrmO_N"/>
    <property type="match status" value="1"/>
</dbReference>
<dbReference type="InterPro" id="IPR040372">
    <property type="entry name" value="YaeB-like"/>
</dbReference>
<dbReference type="GO" id="GO:0008168">
    <property type="term" value="F:methyltransferase activity"/>
    <property type="evidence" value="ECO:0007669"/>
    <property type="project" value="UniProtKB-KW"/>
</dbReference>
<dbReference type="CDD" id="cd09281">
    <property type="entry name" value="UPF0066"/>
    <property type="match status" value="1"/>
</dbReference>
<dbReference type="RefSeq" id="WP_155313427.1">
    <property type="nucleotide sequence ID" value="NZ_AP021879.1"/>
</dbReference>
<dbReference type="PROSITE" id="PS51668">
    <property type="entry name" value="TSAA_2"/>
    <property type="match status" value="1"/>
</dbReference>
<dbReference type="InterPro" id="IPR023370">
    <property type="entry name" value="TrmO-like_N"/>
</dbReference>
<evidence type="ECO:0000256" key="1">
    <source>
        <dbReference type="ARBA" id="ARBA00022691"/>
    </source>
</evidence>
<protein>
    <submittedName>
        <fullName evidence="4">tRNA (N6-threonylcarbamoyladenosine(37)-N6)-methyltransferase TrmO</fullName>
    </submittedName>
</protein>
<keyword evidence="1" id="KW-0949">S-adenosyl-L-methionine</keyword>
<dbReference type="SUPFAM" id="SSF118196">
    <property type="entry name" value="YaeB-like"/>
    <property type="match status" value="1"/>
</dbReference>
<keyword evidence="5" id="KW-1185">Reference proteome</keyword>
<evidence type="ECO:0000256" key="2">
    <source>
        <dbReference type="ARBA" id="ARBA00033753"/>
    </source>
</evidence>
<evidence type="ECO:0000313" key="4">
    <source>
        <dbReference type="EMBL" id="BBO92719.1"/>
    </source>
</evidence>
<dbReference type="NCBIfam" id="TIGR00104">
    <property type="entry name" value="tRNA_TsaA"/>
    <property type="match status" value="1"/>
</dbReference>
<proteinExistence type="inferred from homology"/>
<name>A0A5K8AJN2_9BACT</name>
<reference evidence="4 5" key="1">
    <citation type="submission" date="2019-11" db="EMBL/GenBank/DDBJ databases">
        <title>Comparative genomics of hydrocarbon-degrading Desulfosarcina strains.</title>
        <authorList>
            <person name="Watanabe M."/>
            <person name="Kojima H."/>
            <person name="Fukui M."/>
        </authorList>
    </citation>
    <scope>NUCLEOTIDE SEQUENCE [LARGE SCALE GENOMIC DNA]</scope>
    <source>
        <strain evidence="5">oXyS1</strain>
    </source>
</reference>
<evidence type="ECO:0000313" key="5">
    <source>
        <dbReference type="Proteomes" id="UP000422108"/>
    </source>
</evidence>
<dbReference type="InterPro" id="IPR036413">
    <property type="entry name" value="YaeB-like_sf"/>
</dbReference>
<gene>
    <name evidence="4" type="ORF">DSCOOX_58990</name>
</gene>
<dbReference type="PANTHER" id="PTHR12818:SF0">
    <property type="entry name" value="TRNA (ADENINE(37)-N6)-METHYLTRANSFERASE"/>
    <property type="match status" value="1"/>
</dbReference>
<organism evidence="4 5">
    <name type="scientific">Desulfosarcina ovata subsp. ovata</name>
    <dbReference type="NCBI Taxonomy" id="2752305"/>
    <lineage>
        <taxon>Bacteria</taxon>
        <taxon>Pseudomonadati</taxon>
        <taxon>Thermodesulfobacteriota</taxon>
        <taxon>Desulfobacteria</taxon>
        <taxon>Desulfobacterales</taxon>
        <taxon>Desulfosarcinaceae</taxon>
        <taxon>Desulfosarcina</taxon>
    </lineage>
</organism>
<keyword evidence="4" id="KW-0489">Methyltransferase</keyword>
<dbReference type="InterPro" id="IPR036414">
    <property type="entry name" value="YaeB_N_sf"/>
</dbReference>
<dbReference type="AlphaFoldDB" id="A0A5K8AJN2"/>
<accession>A0A5K8AJN2</accession>